<gene>
    <name evidence="1" type="ORF">VE01_02927</name>
</gene>
<proteinExistence type="predicted"/>
<dbReference type="EMBL" id="KV460212">
    <property type="protein sequence ID" value="OBT99461.1"/>
    <property type="molecule type" value="Genomic_DNA"/>
</dbReference>
<accession>A0A1B8GUF8</accession>
<dbReference type="GeneID" id="84234239"/>
<organism evidence="1 2">
    <name type="scientific">Pseudogymnoascus verrucosus</name>
    <dbReference type="NCBI Taxonomy" id="342668"/>
    <lineage>
        <taxon>Eukaryota</taxon>
        <taxon>Fungi</taxon>
        <taxon>Dikarya</taxon>
        <taxon>Ascomycota</taxon>
        <taxon>Pezizomycotina</taxon>
        <taxon>Leotiomycetes</taxon>
        <taxon>Thelebolales</taxon>
        <taxon>Thelebolaceae</taxon>
        <taxon>Pseudogymnoascus</taxon>
    </lineage>
</organism>
<keyword evidence="2" id="KW-1185">Reference proteome</keyword>
<dbReference type="AlphaFoldDB" id="A0A1B8GUF8"/>
<evidence type="ECO:0000313" key="1">
    <source>
        <dbReference type="EMBL" id="OBT99461.1"/>
    </source>
</evidence>
<name>A0A1B8GUF8_9PEZI</name>
<reference evidence="2" key="2">
    <citation type="journal article" date="2018" name="Nat. Commun.">
        <title>Extreme sensitivity to ultraviolet light in the fungal pathogen causing white-nose syndrome of bats.</title>
        <authorList>
            <person name="Palmer J.M."/>
            <person name="Drees K.P."/>
            <person name="Foster J.T."/>
            <person name="Lindner D.L."/>
        </authorList>
    </citation>
    <scope>NUCLEOTIDE SEQUENCE [LARGE SCALE GENOMIC DNA]</scope>
    <source>
        <strain evidence="2">UAMH 10579</strain>
    </source>
</reference>
<dbReference type="Proteomes" id="UP000091956">
    <property type="component" value="Unassembled WGS sequence"/>
</dbReference>
<reference evidence="1 2" key="1">
    <citation type="submission" date="2016-03" db="EMBL/GenBank/DDBJ databases">
        <title>Comparative genomics of Pseudogymnoascus destructans, the fungus causing white-nose syndrome of bats.</title>
        <authorList>
            <person name="Palmer J.M."/>
            <person name="Drees K.P."/>
            <person name="Foster J.T."/>
            <person name="Lindner D.L."/>
        </authorList>
    </citation>
    <scope>NUCLEOTIDE SEQUENCE [LARGE SCALE GENOMIC DNA]</scope>
    <source>
        <strain evidence="1 2">UAMH 10579</strain>
    </source>
</reference>
<dbReference type="RefSeq" id="XP_059319947.1">
    <property type="nucleotide sequence ID" value="XM_059463490.1"/>
</dbReference>
<protein>
    <submittedName>
        <fullName evidence="1">Uncharacterized protein</fullName>
    </submittedName>
</protein>
<evidence type="ECO:0000313" key="2">
    <source>
        <dbReference type="Proteomes" id="UP000091956"/>
    </source>
</evidence>
<sequence length="108" mass="11800">MIANSQLEQASIEVKRIAEQAAAELEKGTAGFSRDAGKLEGEVEEFLGGVEFVDVAGLGGDGQIVGEVLRKRIREHEEEKSKGPMLELIELFDEYSGYLDDVMVLKGE</sequence>